<dbReference type="EMBL" id="GL378331">
    <property type="protein sequence ID" value="EFJ50303.1"/>
    <property type="molecule type" value="Genomic_DNA"/>
</dbReference>
<name>D8TPX4_VOLCA</name>
<evidence type="ECO:0000256" key="1">
    <source>
        <dbReference type="SAM" id="MobiDB-lite"/>
    </source>
</evidence>
<dbReference type="GeneID" id="9625167"/>
<dbReference type="KEGG" id="vcn:VOLCADRAFT_88778"/>
<proteinExistence type="predicted"/>
<dbReference type="RefSeq" id="XP_002948428.1">
    <property type="nucleotide sequence ID" value="XM_002948382.1"/>
</dbReference>
<protein>
    <submittedName>
        <fullName evidence="2">Uncharacterized protein</fullName>
    </submittedName>
</protein>
<evidence type="ECO:0000313" key="2">
    <source>
        <dbReference type="EMBL" id="EFJ50303.1"/>
    </source>
</evidence>
<feature type="region of interest" description="Disordered" evidence="1">
    <location>
        <begin position="1"/>
        <end position="46"/>
    </location>
</feature>
<reference evidence="2 3" key="1">
    <citation type="journal article" date="2010" name="Science">
        <title>Genomic analysis of organismal complexity in the multicellular green alga Volvox carteri.</title>
        <authorList>
            <person name="Prochnik S.E."/>
            <person name="Umen J."/>
            <person name="Nedelcu A.M."/>
            <person name="Hallmann A."/>
            <person name="Miller S.M."/>
            <person name="Nishii I."/>
            <person name="Ferris P."/>
            <person name="Kuo A."/>
            <person name="Mitros T."/>
            <person name="Fritz-Laylin L.K."/>
            <person name="Hellsten U."/>
            <person name="Chapman J."/>
            <person name="Simakov O."/>
            <person name="Rensing S.A."/>
            <person name="Terry A."/>
            <person name="Pangilinan J."/>
            <person name="Kapitonov V."/>
            <person name="Jurka J."/>
            <person name="Salamov A."/>
            <person name="Shapiro H."/>
            <person name="Schmutz J."/>
            <person name="Grimwood J."/>
            <person name="Lindquist E."/>
            <person name="Lucas S."/>
            <person name="Grigoriev I.V."/>
            <person name="Schmitt R."/>
            <person name="Kirk D."/>
            <person name="Rokhsar D.S."/>
        </authorList>
    </citation>
    <scope>NUCLEOTIDE SEQUENCE [LARGE SCALE GENOMIC DNA]</scope>
    <source>
        <strain evidence="3">f. Nagariensis / Eve</strain>
    </source>
</reference>
<accession>D8TPX4</accession>
<gene>
    <name evidence="2" type="ORF">VOLCADRAFT_88778</name>
</gene>
<dbReference type="InParanoid" id="D8TPX4"/>
<keyword evidence="3" id="KW-1185">Reference proteome</keyword>
<dbReference type="Proteomes" id="UP000001058">
    <property type="component" value="Unassembled WGS sequence"/>
</dbReference>
<organism evidence="3">
    <name type="scientific">Volvox carteri f. nagariensis</name>
    <dbReference type="NCBI Taxonomy" id="3068"/>
    <lineage>
        <taxon>Eukaryota</taxon>
        <taxon>Viridiplantae</taxon>
        <taxon>Chlorophyta</taxon>
        <taxon>core chlorophytes</taxon>
        <taxon>Chlorophyceae</taxon>
        <taxon>CS clade</taxon>
        <taxon>Chlamydomonadales</taxon>
        <taxon>Volvocaceae</taxon>
        <taxon>Volvox</taxon>
    </lineage>
</organism>
<feature type="compositionally biased region" description="Acidic residues" evidence="1">
    <location>
        <begin position="36"/>
        <end position="45"/>
    </location>
</feature>
<feature type="compositionally biased region" description="Acidic residues" evidence="1">
    <location>
        <begin position="1"/>
        <end position="12"/>
    </location>
</feature>
<evidence type="ECO:0000313" key="3">
    <source>
        <dbReference type="Proteomes" id="UP000001058"/>
    </source>
</evidence>
<sequence length="143" mass="15712">MPDESDDEDSVDSEIAKAYYPSDNEEVESVASDEVYPSEETDDDVAGITEREMRCLSPDCHSSRVEGIKVLVLSSREAGIHGEDLPGRTAAIPMPAYWAEHSMQVRLQVLCITEIPIQQISCHAACPCPLGCLLPFLHSHPKT</sequence>
<dbReference type="AlphaFoldDB" id="D8TPX4"/>